<feature type="domain" description="CheW-like" evidence="1">
    <location>
        <begin position="14"/>
        <end position="160"/>
    </location>
</feature>
<dbReference type="OrthoDB" id="9794382at2"/>
<dbReference type="InterPro" id="IPR036061">
    <property type="entry name" value="CheW-like_dom_sf"/>
</dbReference>
<protein>
    <submittedName>
        <fullName evidence="2">Chemotaxis-related protein WspB</fullName>
    </submittedName>
</protein>
<comment type="caution">
    <text evidence="2">The sequence shown here is derived from an EMBL/GenBank/DDBJ whole genome shotgun (WGS) entry which is preliminary data.</text>
</comment>
<evidence type="ECO:0000313" key="2">
    <source>
        <dbReference type="EMBL" id="PTQ87877.1"/>
    </source>
</evidence>
<dbReference type="AlphaFoldDB" id="A0A2T5IVG7"/>
<keyword evidence="3" id="KW-1185">Reference proteome</keyword>
<dbReference type="PANTHER" id="PTHR22617">
    <property type="entry name" value="CHEMOTAXIS SENSOR HISTIDINE KINASE-RELATED"/>
    <property type="match status" value="1"/>
</dbReference>
<organism evidence="2 3">
    <name type="scientific">Agitococcus lubricus</name>
    <dbReference type="NCBI Taxonomy" id="1077255"/>
    <lineage>
        <taxon>Bacteria</taxon>
        <taxon>Pseudomonadati</taxon>
        <taxon>Pseudomonadota</taxon>
        <taxon>Gammaproteobacteria</taxon>
        <taxon>Moraxellales</taxon>
        <taxon>Moraxellaceae</taxon>
        <taxon>Agitococcus</taxon>
    </lineage>
</organism>
<gene>
    <name evidence="2" type="ORF">C8N29_11643</name>
</gene>
<evidence type="ECO:0000259" key="1">
    <source>
        <dbReference type="PROSITE" id="PS50851"/>
    </source>
</evidence>
<dbReference type="SMART" id="SM00260">
    <property type="entry name" value="CheW"/>
    <property type="match status" value="1"/>
</dbReference>
<dbReference type="PANTHER" id="PTHR22617:SF43">
    <property type="entry name" value="PROTEIN PILI"/>
    <property type="match status" value="1"/>
</dbReference>
<accession>A0A2T5IVG7</accession>
<dbReference type="GO" id="GO:0007165">
    <property type="term" value="P:signal transduction"/>
    <property type="evidence" value="ECO:0007669"/>
    <property type="project" value="InterPro"/>
</dbReference>
<dbReference type="Pfam" id="PF01584">
    <property type="entry name" value="CheW"/>
    <property type="match status" value="1"/>
</dbReference>
<dbReference type="InterPro" id="IPR039315">
    <property type="entry name" value="CheW"/>
</dbReference>
<dbReference type="EMBL" id="QAON01000016">
    <property type="protein sequence ID" value="PTQ87877.1"/>
    <property type="molecule type" value="Genomic_DNA"/>
</dbReference>
<dbReference type="SUPFAM" id="SSF50341">
    <property type="entry name" value="CheW-like"/>
    <property type="match status" value="1"/>
</dbReference>
<name>A0A2T5IVG7_9GAMM</name>
<dbReference type="Proteomes" id="UP000244223">
    <property type="component" value="Unassembled WGS sequence"/>
</dbReference>
<dbReference type="GO" id="GO:0005829">
    <property type="term" value="C:cytosol"/>
    <property type="evidence" value="ECO:0007669"/>
    <property type="project" value="TreeGrafter"/>
</dbReference>
<evidence type="ECO:0000313" key="3">
    <source>
        <dbReference type="Proteomes" id="UP000244223"/>
    </source>
</evidence>
<dbReference type="PROSITE" id="PS50851">
    <property type="entry name" value="CHEW"/>
    <property type="match status" value="1"/>
</dbReference>
<dbReference type="Gene3D" id="2.30.30.40">
    <property type="entry name" value="SH3 Domains"/>
    <property type="match status" value="1"/>
</dbReference>
<sequence>MALLDSRSKPEQKTQLYLLFNIGTDRYALSANEIVEVTHLRPLKQLLAVPEWIAGLLNYRQQMVPVLDLAARTGLPSARDKTSTRIVIVQYQATEDIFAPVYLLGLILEQATDTLRCLAQDFHDYGVHHPESAYLGPVLAHTQGLIQRITIPHLLPEEVHARLFLQTGEQA</sequence>
<proteinExistence type="predicted"/>
<dbReference type="Gene3D" id="2.40.50.180">
    <property type="entry name" value="CheA-289, Domain 4"/>
    <property type="match status" value="1"/>
</dbReference>
<dbReference type="RefSeq" id="WP_107866642.1">
    <property type="nucleotide sequence ID" value="NZ_QAON01000016.1"/>
</dbReference>
<dbReference type="InterPro" id="IPR002545">
    <property type="entry name" value="CheW-lke_dom"/>
</dbReference>
<reference evidence="2 3" key="1">
    <citation type="submission" date="2018-04" db="EMBL/GenBank/DDBJ databases">
        <title>Genomic Encyclopedia of Archaeal and Bacterial Type Strains, Phase II (KMG-II): from individual species to whole genera.</title>
        <authorList>
            <person name="Goeker M."/>
        </authorList>
    </citation>
    <scope>NUCLEOTIDE SEQUENCE [LARGE SCALE GENOMIC DNA]</scope>
    <source>
        <strain evidence="2 3">DSM 5822</strain>
    </source>
</reference>
<dbReference type="GO" id="GO:0006935">
    <property type="term" value="P:chemotaxis"/>
    <property type="evidence" value="ECO:0007669"/>
    <property type="project" value="InterPro"/>
</dbReference>